<dbReference type="EMBL" id="JAZHXI010000005">
    <property type="protein sequence ID" value="KAL2071121.1"/>
    <property type="molecule type" value="Genomic_DNA"/>
</dbReference>
<dbReference type="SUPFAM" id="SSF53474">
    <property type="entry name" value="alpha/beta-Hydrolases"/>
    <property type="match status" value="1"/>
</dbReference>
<dbReference type="PROSITE" id="PS00122">
    <property type="entry name" value="CARBOXYLESTERASE_B_1"/>
    <property type="match status" value="1"/>
</dbReference>
<comment type="caution">
    <text evidence="5">The sequence shown here is derived from an EMBL/GenBank/DDBJ whole genome shotgun (WGS) entry which is preliminary data.</text>
</comment>
<evidence type="ECO:0000313" key="6">
    <source>
        <dbReference type="Proteomes" id="UP001595075"/>
    </source>
</evidence>
<comment type="similarity">
    <text evidence="1 3">Belongs to the type-B carboxylesterase/lipase family.</text>
</comment>
<feature type="domain" description="Carboxylesterase type B" evidence="4">
    <location>
        <begin position="55"/>
        <end position="565"/>
    </location>
</feature>
<dbReference type="Proteomes" id="UP001595075">
    <property type="component" value="Unassembled WGS sequence"/>
</dbReference>
<dbReference type="InterPro" id="IPR029058">
    <property type="entry name" value="AB_hydrolase_fold"/>
</dbReference>
<gene>
    <name evidence="5" type="ORF">VTL71DRAFT_12356</name>
</gene>
<dbReference type="Gene3D" id="3.40.50.1820">
    <property type="entry name" value="alpha/beta hydrolase"/>
    <property type="match status" value="1"/>
</dbReference>
<reference evidence="5 6" key="1">
    <citation type="journal article" date="2024" name="Commun. Biol.">
        <title>Comparative genomic analysis of thermophilic fungi reveals convergent evolutionary adaptations and gene losses.</title>
        <authorList>
            <person name="Steindorff A.S."/>
            <person name="Aguilar-Pontes M.V."/>
            <person name="Robinson A.J."/>
            <person name="Andreopoulos B."/>
            <person name="LaButti K."/>
            <person name="Kuo A."/>
            <person name="Mondo S."/>
            <person name="Riley R."/>
            <person name="Otillar R."/>
            <person name="Haridas S."/>
            <person name="Lipzen A."/>
            <person name="Grimwood J."/>
            <person name="Schmutz J."/>
            <person name="Clum A."/>
            <person name="Reid I.D."/>
            <person name="Moisan M.C."/>
            <person name="Butler G."/>
            <person name="Nguyen T.T.M."/>
            <person name="Dewar K."/>
            <person name="Conant G."/>
            <person name="Drula E."/>
            <person name="Henrissat B."/>
            <person name="Hansel C."/>
            <person name="Singer S."/>
            <person name="Hutchinson M.I."/>
            <person name="de Vries R.P."/>
            <person name="Natvig D.O."/>
            <person name="Powell A.J."/>
            <person name="Tsang A."/>
            <person name="Grigoriev I.V."/>
        </authorList>
    </citation>
    <scope>NUCLEOTIDE SEQUENCE [LARGE SCALE GENOMIC DNA]</scope>
    <source>
        <strain evidence="5 6">CBS 494.80</strain>
    </source>
</reference>
<sequence>MQGFPTQSLSLKSFWPVVSSSTVSASIMLYLISLATCLLPLVLAAPADDKRQLAPTVQLTSAKVIGSSFLGIDSFRGIPYAQPPVGQLRLKAPQPLSKNLGTIFATGIPRACPQFLTSTNSSSLPFDVLTELQNTGIFQTISNAGEDCLTVNVQRPSSAKVGSKLPVVFWIYGGAFEFGSTQTYDASEFISTSVAQKKDVIYVSVNYRLGGFGWLGGKEIKKDGSSNLGFLDQRAGLQWVADNIAQFGGDPDKVTIWGESAGSISVFGQMALYGGDYKYKGKPLFRGAIMDSGSLTPAAPVDSLRPQGIYDAVVKEAGCSGSVDTLACLRSVDYLTFLRATTSVPGAFDYQSVALSYVPRPDGTVLPASPEVIAQNGQFAQVPFIIGDQEDEGTLFSLVQSNITTTEELVDYLVDVFFYEADRTLVEALVASYPDDPAAGSPFNTGPLNNIYPQYKRLAAILGDIVFTLTRRVFLNISNNVHPNVPTYSYLASYFYGTPVLGTFHASDILTAYGITPGIPSSSIQAYYISFINTLDPNQGTTGLLPKWPLWKEDKELLNFKALTNKLLKDDFRTAQFNVINAGAGALRI</sequence>
<keyword evidence="6" id="KW-1185">Reference proteome</keyword>
<evidence type="ECO:0000259" key="4">
    <source>
        <dbReference type="Pfam" id="PF00135"/>
    </source>
</evidence>
<dbReference type="PANTHER" id="PTHR11559">
    <property type="entry name" value="CARBOXYLESTERASE"/>
    <property type="match status" value="1"/>
</dbReference>
<dbReference type="InterPro" id="IPR002018">
    <property type="entry name" value="CarbesteraseB"/>
</dbReference>
<evidence type="ECO:0000256" key="1">
    <source>
        <dbReference type="ARBA" id="ARBA00005964"/>
    </source>
</evidence>
<dbReference type="Pfam" id="PF00135">
    <property type="entry name" value="COesterase"/>
    <property type="match status" value="1"/>
</dbReference>
<keyword evidence="2 3" id="KW-0378">Hydrolase</keyword>
<dbReference type="EC" id="3.1.1.-" evidence="3"/>
<name>A0ABR4CNZ4_9HELO</name>
<organism evidence="5 6">
    <name type="scientific">Oculimacula yallundae</name>
    <dbReference type="NCBI Taxonomy" id="86028"/>
    <lineage>
        <taxon>Eukaryota</taxon>
        <taxon>Fungi</taxon>
        <taxon>Dikarya</taxon>
        <taxon>Ascomycota</taxon>
        <taxon>Pezizomycotina</taxon>
        <taxon>Leotiomycetes</taxon>
        <taxon>Helotiales</taxon>
        <taxon>Ploettnerulaceae</taxon>
        <taxon>Oculimacula</taxon>
    </lineage>
</organism>
<proteinExistence type="inferred from homology"/>
<evidence type="ECO:0000256" key="3">
    <source>
        <dbReference type="RuleBase" id="RU361235"/>
    </source>
</evidence>
<dbReference type="InterPro" id="IPR019826">
    <property type="entry name" value="Carboxylesterase_B_AS"/>
</dbReference>
<accession>A0ABR4CNZ4</accession>
<evidence type="ECO:0000256" key="2">
    <source>
        <dbReference type="ARBA" id="ARBA00022801"/>
    </source>
</evidence>
<protein>
    <recommendedName>
        <fullName evidence="3">Carboxylic ester hydrolase</fullName>
        <ecNumber evidence="3">3.1.1.-</ecNumber>
    </recommendedName>
</protein>
<dbReference type="InterPro" id="IPR050309">
    <property type="entry name" value="Type-B_Carboxylest/Lipase"/>
</dbReference>
<evidence type="ECO:0000313" key="5">
    <source>
        <dbReference type="EMBL" id="KAL2071121.1"/>
    </source>
</evidence>